<evidence type="ECO:0000256" key="3">
    <source>
        <dbReference type="SAM" id="MobiDB-lite"/>
    </source>
</evidence>
<dbReference type="GO" id="GO:0016788">
    <property type="term" value="F:hydrolase activity, acting on ester bonds"/>
    <property type="evidence" value="ECO:0007669"/>
    <property type="project" value="InterPro"/>
</dbReference>
<dbReference type="PANTHER" id="PTHR37981:SF1">
    <property type="entry name" value="SGNH HYDROLASE-TYPE ESTERASE DOMAIN-CONTAINING PROTEIN"/>
    <property type="match status" value="1"/>
</dbReference>
<evidence type="ECO:0000313" key="5">
    <source>
        <dbReference type="EMBL" id="QIS10016.1"/>
    </source>
</evidence>
<evidence type="ECO:0000259" key="4">
    <source>
        <dbReference type="Pfam" id="PF13472"/>
    </source>
</evidence>
<sequence length="654" mass="70846">MWPSPARGRRYTEPTGRYGEPRNCRNGRGYVYRSIAPDDFQCVPSTSSGRYGSVRPSESNRPPSARVSRHHRRSRPRCGMRRVAVSNAGSLRPPLTSRRGSSCCQDKSAQTRSPDAIHRNFRIFDGPAASGRRPRRIWTSIAIRPTESHDDSDPAGRVRSTRKGSTGVEYRFAFHSLSRRCPSGCISARYVSTQCESDRFESTPRFDSAQCRRGIRRAAGWRGGPMRCRPGRRHRRAGRGDGMRLRQRARAPHDDERGAGRDIIHAPAGRTAIERAARPTPTRRTLTRRTLARGSSARGPTPAATGATRAAGSARTGQAARAAEARTPCPDRETRTDTAGSGIRSARRVLTDRTTVTHTRAGRLLVTLASAVAVAMSAANTAAADPAAGREVVVLGDSYTSNGWDWSFTNTCVRGQTSWPNQLSGRLGLAGSPDFLDESCTGATIDSGHSTTLLVQARSASQAAAFGPRTKLVALQFGLNDKWGTNDMTVWSALGTCLFNLVDGCGLDAAQQGRITDYHAVSGELYAERIRTVVEYIQYYAPSARIVLVGYPELFPPGQQTLCFDFFGMPFVQPRGAALTVYLDRLDQAQRKAAQLLGIEFFDARAVTAGHGLCTAEPWVNGFLDPKVNQGVAFHPSAAGDAAVADGLAALAGR</sequence>
<evidence type="ECO:0000313" key="6">
    <source>
        <dbReference type="Proteomes" id="UP000503540"/>
    </source>
</evidence>
<dbReference type="InterPro" id="IPR036514">
    <property type="entry name" value="SGNH_hydro_sf"/>
</dbReference>
<feature type="disulfide bond" evidence="2">
    <location>
        <begin position="563"/>
        <end position="614"/>
    </location>
</feature>
<feature type="compositionally biased region" description="Low complexity" evidence="3">
    <location>
        <begin position="292"/>
        <end position="328"/>
    </location>
</feature>
<dbReference type="AlphaFoldDB" id="A0A6G9YAC7"/>
<dbReference type="CDD" id="cd01823">
    <property type="entry name" value="SEST_like"/>
    <property type="match status" value="1"/>
</dbReference>
<name>A0A6G9YAC7_9NOCA</name>
<accession>A0A6G9YAC7</accession>
<dbReference type="Proteomes" id="UP000503540">
    <property type="component" value="Chromosome"/>
</dbReference>
<keyword evidence="2" id="KW-1015">Disulfide bond</keyword>
<dbReference type="InterPro" id="IPR013830">
    <property type="entry name" value="SGNH_hydro"/>
</dbReference>
<gene>
    <name evidence="5" type="ORF">F5544_10590</name>
</gene>
<dbReference type="Pfam" id="PF13472">
    <property type="entry name" value="Lipase_GDSL_2"/>
    <property type="match status" value="1"/>
</dbReference>
<dbReference type="EMBL" id="CP046172">
    <property type="protein sequence ID" value="QIS10016.1"/>
    <property type="molecule type" value="Genomic_DNA"/>
</dbReference>
<evidence type="ECO:0000256" key="1">
    <source>
        <dbReference type="PIRSR" id="PIRSR637460-1"/>
    </source>
</evidence>
<dbReference type="KEGG" id="nah:F5544_10590"/>
<reference evidence="5 6" key="1">
    <citation type="journal article" date="2019" name="ACS Chem. Biol.">
        <title>Identification and Mobilization of a Cryptic Antibiotic Biosynthesis Gene Locus from a Human-Pathogenic Nocardia Isolate.</title>
        <authorList>
            <person name="Herisse M."/>
            <person name="Ishida K."/>
            <person name="Porter J.L."/>
            <person name="Howden B."/>
            <person name="Hertweck C."/>
            <person name="Stinear T.P."/>
            <person name="Pidot S.J."/>
        </authorList>
    </citation>
    <scope>NUCLEOTIDE SEQUENCE [LARGE SCALE GENOMIC DNA]</scope>
    <source>
        <strain evidence="5 6">AUSMDU00012717</strain>
    </source>
</reference>
<proteinExistence type="predicted"/>
<feature type="disulfide bond" evidence="2">
    <location>
        <begin position="412"/>
        <end position="440"/>
    </location>
</feature>
<feature type="active site" evidence="1">
    <location>
        <position position="635"/>
    </location>
</feature>
<dbReference type="PANTHER" id="PTHR37981">
    <property type="entry name" value="LIPASE 2"/>
    <property type="match status" value="1"/>
</dbReference>
<dbReference type="SUPFAM" id="SSF52266">
    <property type="entry name" value="SGNH hydrolase"/>
    <property type="match status" value="1"/>
</dbReference>
<organism evidence="5 6">
    <name type="scientific">Nocardia arthritidis</name>
    <dbReference type="NCBI Taxonomy" id="228602"/>
    <lineage>
        <taxon>Bacteria</taxon>
        <taxon>Bacillati</taxon>
        <taxon>Actinomycetota</taxon>
        <taxon>Actinomycetes</taxon>
        <taxon>Mycobacteriales</taxon>
        <taxon>Nocardiaceae</taxon>
        <taxon>Nocardia</taxon>
    </lineage>
</organism>
<feature type="active site" description="Nucleophile" evidence="1">
    <location>
        <position position="398"/>
    </location>
</feature>
<feature type="compositionally biased region" description="Polar residues" evidence="3">
    <location>
        <begin position="98"/>
        <end position="111"/>
    </location>
</feature>
<feature type="compositionally biased region" description="Basic residues" evidence="3">
    <location>
        <begin position="67"/>
        <end position="80"/>
    </location>
</feature>
<dbReference type="InterPro" id="IPR037460">
    <property type="entry name" value="SEST-like"/>
</dbReference>
<feature type="region of interest" description="Disordered" evidence="3">
    <location>
        <begin position="46"/>
        <end position="111"/>
    </location>
</feature>
<feature type="region of interest" description="Disordered" evidence="3">
    <location>
        <begin position="222"/>
        <end position="346"/>
    </location>
</feature>
<feature type="region of interest" description="Disordered" evidence="3">
    <location>
        <begin position="1"/>
        <end position="26"/>
    </location>
</feature>
<feature type="domain" description="SGNH hydrolase-type esterase" evidence="4">
    <location>
        <begin position="394"/>
        <end position="642"/>
    </location>
</feature>
<feature type="compositionally biased region" description="Basic and acidic residues" evidence="3">
    <location>
        <begin position="251"/>
        <end position="264"/>
    </location>
</feature>
<evidence type="ECO:0000256" key="2">
    <source>
        <dbReference type="PIRSR" id="PIRSR637460-2"/>
    </source>
</evidence>
<dbReference type="Gene3D" id="3.40.50.1110">
    <property type="entry name" value="SGNH hydrolase"/>
    <property type="match status" value="1"/>
</dbReference>
<keyword evidence="6" id="KW-1185">Reference proteome</keyword>
<protein>
    <recommendedName>
        <fullName evidence="4">SGNH hydrolase-type esterase domain-containing protein</fullName>
    </recommendedName>
</protein>
<feature type="compositionally biased region" description="Polar residues" evidence="3">
    <location>
        <begin position="46"/>
        <end position="60"/>
    </location>
</feature>
<dbReference type="GO" id="GO:0006629">
    <property type="term" value="P:lipid metabolic process"/>
    <property type="evidence" value="ECO:0007669"/>
    <property type="project" value="TreeGrafter"/>
</dbReference>